<dbReference type="Pfam" id="PF07690">
    <property type="entry name" value="MFS_1"/>
    <property type="match status" value="1"/>
</dbReference>
<evidence type="ECO:0000259" key="4">
    <source>
        <dbReference type="PROSITE" id="PS50850"/>
    </source>
</evidence>
<feature type="transmembrane region" description="Helical" evidence="3">
    <location>
        <begin position="220"/>
        <end position="238"/>
    </location>
</feature>
<comment type="subcellular location">
    <subcellularLocation>
        <location evidence="1">Membrane</location>
        <topology evidence="1">Multi-pass membrane protein</topology>
    </subcellularLocation>
</comment>
<dbReference type="PANTHER" id="PTHR11360:SF251">
    <property type="entry name" value="MAJOR FACILITATOR SUPERFAMILY (MFS) PROFILE DOMAIN-CONTAINING PROTEIN"/>
    <property type="match status" value="1"/>
</dbReference>
<dbReference type="OrthoDB" id="6499973at2759"/>
<evidence type="ECO:0000256" key="2">
    <source>
        <dbReference type="SAM" id="MobiDB-lite"/>
    </source>
</evidence>
<feature type="transmembrane region" description="Helical" evidence="3">
    <location>
        <begin position="57"/>
        <end position="83"/>
    </location>
</feature>
<feature type="region of interest" description="Disordered" evidence="2">
    <location>
        <begin position="1"/>
        <end position="20"/>
    </location>
</feature>
<organism evidence="5 6">
    <name type="scientific">Dimorphilus gyrociliatus</name>
    <dbReference type="NCBI Taxonomy" id="2664684"/>
    <lineage>
        <taxon>Eukaryota</taxon>
        <taxon>Metazoa</taxon>
        <taxon>Spiralia</taxon>
        <taxon>Lophotrochozoa</taxon>
        <taxon>Annelida</taxon>
        <taxon>Polychaeta</taxon>
        <taxon>Polychaeta incertae sedis</taxon>
        <taxon>Dinophilidae</taxon>
        <taxon>Dimorphilus</taxon>
    </lineage>
</organism>
<evidence type="ECO:0000313" key="5">
    <source>
        <dbReference type="EMBL" id="CAD5115824.1"/>
    </source>
</evidence>
<dbReference type="InterPro" id="IPR020846">
    <property type="entry name" value="MFS_dom"/>
</dbReference>
<sequence length="486" mass="53231">MNGDESCPHPGSIDRNNEKDTFIEHEKAEVDFVSREDLRANNKTDDFEQAPDGGARAWLVCLASFWTNGAIFSVLNTFSVLYVQIMKDFKEDNDSDLAFRATWVGSLQISMTFFMAPIASILVDRFGIRPISFIGAILATSGMLLSSFMTKLGLLYLTYGLMTGIGSSLVYTSSLVILGHYFKKYLGVVNGIVACGSAIFTIILPFIVSPLLKNIGLKGTLRVLTVQFGILVFCSVIWKPRFQQKHTELDTYLHSSSTSVRERVGGCLKFVRKFLNIDIWKCKGYLVWALSIPVAFVGYFIPLVHLVKHTSDVFPDNNGSLLVTCLGITSGVGRLLFGKLADMNGVNRVRMQQISFFVFGIVTIAIPFARVFWQLIIISLIMGLCDGCFVCLIGPIAFDLLGPSGAAQGVGFVLGLMSLPLTAGAPLGGFLYDYLKSYDVAFWSAGIPPLLGALLLFLMPKYESQTSKTLAESIVAMSVHDLSKPG</sequence>
<feature type="transmembrane region" description="Helical" evidence="3">
    <location>
        <begin position="103"/>
        <end position="123"/>
    </location>
</feature>
<dbReference type="Proteomes" id="UP000549394">
    <property type="component" value="Unassembled WGS sequence"/>
</dbReference>
<feature type="transmembrane region" description="Helical" evidence="3">
    <location>
        <begin position="156"/>
        <end position="178"/>
    </location>
</feature>
<dbReference type="Gene3D" id="1.20.1250.20">
    <property type="entry name" value="MFS general substrate transporter like domains"/>
    <property type="match status" value="2"/>
</dbReference>
<feature type="transmembrane region" description="Helical" evidence="3">
    <location>
        <begin position="349"/>
        <end position="369"/>
    </location>
</feature>
<keyword evidence="6" id="KW-1185">Reference proteome</keyword>
<accession>A0A7I8VKK4</accession>
<feature type="transmembrane region" description="Helical" evidence="3">
    <location>
        <begin position="319"/>
        <end position="337"/>
    </location>
</feature>
<feature type="transmembrane region" description="Helical" evidence="3">
    <location>
        <begin position="130"/>
        <end position="150"/>
    </location>
</feature>
<keyword evidence="3" id="KW-0472">Membrane</keyword>
<dbReference type="InterPro" id="IPR011701">
    <property type="entry name" value="MFS"/>
</dbReference>
<dbReference type="InterPro" id="IPR036259">
    <property type="entry name" value="MFS_trans_sf"/>
</dbReference>
<feature type="transmembrane region" description="Helical" evidence="3">
    <location>
        <begin position="285"/>
        <end position="307"/>
    </location>
</feature>
<evidence type="ECO:0000313" key="6">
    <source>
        <dbReference type="Proteomes" id="UP000549394"/>
    </source>
</evidence>
<dbReference type="PROSITE" id="PS50850">
    <property type="entry name" value="MFS"/>
    <property type="match status" value="1"/>
</dbReference>
<dbReference type="SUPFAM" id="SSF103473">
    <property type="entry name" value="MFS general substrate transporter"/>
    <property type="match status" value="1"/>
</dbReference>
<proteinExistence type="predicted"/>
<evidence type="ECO:0000256" key="3">
    <source>
        <dbReference type="SAM" id="Phobius"/>
    </source>
</evidence>
<feature type="transmembrane region" description="Helical" evidence="3">
    <location>
        <begin position="440"/>
        <end position="459"/>
    </location>
</feature>
<comment type="caution">
    <text evidence="5">The sequence shown here is derived from an EMBL/GenBank/DDBJ whole genome shotgun (WGS) entry which is preliminary data.</text>
</comment>
<evidence type="ECO:0000256" key="1">
    <source>
        <dbReference type="ARBA" id="ARBA00004141"/>
    </source>
</evidence>
<dbReference type="GO" id="GO:0022857">
    <property type="term" value="F:transmembrane transporter activity"/>
    <property type="evidence" value="ECO:0007669"/>
    <property type="project" value="InterPro"/>
</dbReference>
<dbReference type="GO" id="GO:0016020">
    <property type="term" value="C:membrane"/>
    <property type="evidence" value="ECO:0007669"/>
    <property type="project" value="UniProtKB-SubCell"/>
</dbReference>
<feature type="transmembrane region" description="Helical" evidence="3">
    <location>
        <begin position="185"/>
        <end position="208"/>
    </location>
</feature>
<feature type="transmembrane region" description="Helical" evidence="3">
    <location>
        <begin position="375"/>
        <end position="398"/>
    </location>
</feature>
<keyword evidence="3" id="KW-1133">Transmembrane helix</keyword>
<dbReference type="PANTHER" id="PTHR11360">
    <property type="entry name" value="MONOCARBOXYLATE TRANSPORTER"/>
    <property type="match status" value="1"/>
</dbReference>
<feature type="transmembrane region" description="Helical" evidence="3">
    <location>
        <begin position="410"/>
        <end position="434"/>
    </location>
</feature>
<name>A0A7I8VKK4_9ANNE</name>
<reference evidence="5 6" key="1">
    <citation type="submission" date="2020-08" db="EMBL/GenBank/DDBJ databases">
        <authorList>
            <person name="Hejnol A."/>
        </authorList>
    </citation>
    <scope>NUCLEOTIDE SEQUENCE [LARGE SCALE GENOMIC DNA]</scope>
</reference>
<keyword evidence="3" id="KW-0812">Transmembrane</keyword>
<dbReference type="InterPro" id="IPR050327">
    <property type="entry name" value="Proton-linked_MCT"/>
</dbReference>
<feature type="domain" description="Major facilitator superfamily (MFS) profile" evidence="4">
    <location>
        <begin position="277"/>
        <end position="486"/>
    </location>
</feature>
<protein>
    <submittedName>
        <fullName evidence="5">DgyrCDS4764</fullName>
    </submittedName>
</protein>
<dbReference type="AlphaFoldDB" id="A0A7I8VKK4"/>
<dbReference type="EMBL" id="CAJFCJ010000006">
    <property type="protein sequence ID" value="CAD5115824.1"/>
    <property type="molecule type" value="Genomic_DNA"/>
</dbReference>
<gene>
    <name evidence="5" type="ORF">DGYR_LOCUS4520</name>
</gene>